<dbReference type="InterPro" id="IPR017901">
    <property type="entry name" value="C-CAP_CF_C-like"/>
</dbReference>
<comment type="similarity">
    <text evidence="1">Belongs to the TBCC family.</text>
</comment>
<feature type="domain" description="C-CAP/cofactor C-like" evidence="2">
    <location>
        <begin position="31"/>
        <end position="172"/>
    </location>
</feature>
<dbReference type="Gene3D" id="2.160.20.70">
    <property type="match status" value="1"/>
</dbReference>
<dbReference type="GO" id="GO:0005737">
    <property type="term" value="C:cytoplasm"/>
    <property type="evidence" value="ECO:0007669"/>
    <property type="project" value="TreeGrafter"/>
</dbReference>
<dbReference type="InterPro" id="IPR016098">
    <property type="entry name" value="CAP/MinC_C"/>
</dbReference>
<dbReference type="Pfam" id="PF07986">
    <property type="entry name" value="TBCC"/>
    <property type="match status" value="1"/>
</dbReference>
<evidence type="ECO:0000259" key="2">
    <source>
        <dbReference type="PROSITE" id="PS51329"/>
    </source>
</evidence>
<evidence type="ECO:0000256" key="1">
    <source>
        <dbReference type="ARBA" id="ARBA00008848"/>
    </source>
</evidence>
<keyword evidence="4" id="KW-1185">Reference proteome</keyword>
<dbReference type="GO" id="GO:0007021">
    <property type="term" value="P:tubulin complex assembly"/>
    <property type="evidence" value="ECO:0007669"/>
    <property type="project" value="TreeGrafter"/>
</dbReference>
<sequence>MVPTPVNTPPTSGLSISGHSRRYLSLSFASPLSSASDLSISDLDRCIVNLIPSSANPDYPQGLAFTALHVRNLNNTILVLPVITGSALLHDMKNCVIALGSRQFRIHTSSNVDVYITISSNPIIEHCSAMRFTAYPAVLRRSASLATPTLTESIEPEAQSGDGYPAVQDFSHIRATPSPNWSALPLDTAISDGQWPLSAVSGVEGVLRDLLPSQ</sequence>
<evidence type="ECO:0000313" key="4">
    <source>
        <dbReference type="Proteomes" id="UP000230002"/>
    </source>
</evidence>
<dbReference type="PROSITE" id="PS51329">
    <property type="entry name" value="C_CAP_COFACTOR_C"/>
    <property type="match status" value="1"/>
</dbReference>
<dbReference type="InterPro" id="IPR012945">
    <property type="entry name" value="Tubulin-bd_cofactor_C_dom"/>
</dbReference>
<dbReference type="OrthoDB" id="194775at2759"/>
<comment type="caution">
    <text evidence="3">The sequence shown here is derived from an EMBL/GenBank/DDBJ whole genome shotgun (WGS) entry which is preliminary data.</text>
</comment>
<name>A0A2G8S5T3_9APHY</name>
<gene>
    <name evidence="3" type="ORF">GSI_09145</name>
</gene>
<dbReference type="Proteomes" id="UP000230002">
    <property type="component" value="Unassembled WGS sequence"/>
</dbReference>
<dbReference type="EMBL" id="AYKW01000023">
    <property type="protein sequence ID" value="PIL29097.1"/>
    <property type="molecule type" value="Genomic_DNA"/>
</dbReference>
<dbReference type="GO" id="GO:0007023">
    <property type="term" value="P:post-chaperonin tubulin folding pathway"/>
    <property type="evidence" value="ECO:0007669"/>
    <property type="project" value="InterPro"/>
</dbReference>
<dbReference type="PANTHER" id="PTHR15139">
    <property type="entry name" value="TUBULIN FOLDING COFACTOR C"/>
    <property type="match status" value="1"/>
</dbReference>
<protein>
    <recommendedName>
        <fullName evidence="2">C-CAP/cofactor C-like domain-containing protein</fullName>
    </recommendedName>
</protein>
<accession>A0A2G8S5T3</accession>
<evidence type="ECO:0000313" key="3">
    <source>
        <dbReference type="EMBL" id="PIL29097.1"/>
    </source>
</evidence>
<reference evidence="3 4" key="1">
    <citation type="journal article" date="2015" name="Sci. Rep.">
        <title>Chromosome-level genome map provides insights into diverse defense mechanisms in the medicinal fungus Ganoderma sinense.</title>
        <authorList>
            <person name="Zhu Y."/>
            <person name="Xu J."/>
            <person name="Sun C."/>
            <person name="Zhou S."/>
            <person name="Xu H."/>
            <person name="Nelson D.R."/>
            <person name="Qian J."/>
            <person name="Song J."/>
            <person name="Luo H."/>
            <person name="Xiang L."/>
            <person name="Li Y."/>
            <person name="Xu Z."/>
            <person name="Ji A."/>
            <person name="Wang L."/>
            <person name="Lu S."/>
            <person name="Hayward A."/>
            <person name="Sun W."/>
            <person name="Li X."/>
            <person name="Schwartz D.C."/>
            <person name="Wang Y."/>
            <person name="Chen S."/>
        </authorList>
    </citation>
    <scope>NUCLEOTIDE SEQUENCE [LARGE SCALE GENOMIC DNA]</scope>
    <source>
        <strain evidence="3 4">ZZ0214-1</strain>
    </source>
</reference>
<proteinExistence type="inferred from homology"/>
<dbReference type="STRING" id="1077348.A0A2G8S5T3"/>
<dbReference type="AlphaFoldDB" id="A0A2G8S5T3"/>
<dbReference type="PANTHER" id="PTHR15139:SF0">
    <property type="entry name" value="TUBULIN-SPECIFIC CHAPERONE C"/>
    <property type="match status" value="1"/>
</dbReference>
<organism evidence="3 4">
    <name type="scientific">Ganoderma sinense ZZ0214-1</name>
    <dbReference type="NCBI Taxonomy" id="1077348"/>
    <lineage>
        <taxon>Eukaryota</taxon>
        <taxon>Fungi</taxon>
        <taxon>Dikarya</taxon>
        <taxon>Basidiomycota</taxon>
        <taxon>Agaricomycotina</taxon>
        <taxon>Agaricomycetes</taxon>
        <taxon>Polyporales</taxon>
        <taxon>Polyporaceae</taxon>
        <taxon>Ganoderma</taxon>
    </lineage>
</organism>
<dbReference type="InterPro" id="IPR027684">
    <property type="entry name" value="TBCC"/>
</dbReference>